<protein>
    <recommendedName>
        <fullName evidence="2">M23ase beta-sheet core domain-containing protein</fullName>
    </recommendedName>
</protein>
<dbReference type="InterPro" id="IPR050570">
    <property type="entry name" value="Cell_wall_metabolism_enzyme"/>
</dbReference>
<dbReference type="InterPro" id="IPR011055">
    <property type="entry name" value="Dup_hybrid_motif"/>
</dbReference>
<sequence>MSDNFFTLMIIPRRKSAVRKISLSSNLVRGLFIGSLLAVLLSLYVVYDYASIKRDRAELARLRQQTVQQSREIIGLAVKVDEFADRMEEFKQFDRRLRLMASDDIGQDKKVPLGIGGSNSSQIHLKELIDKDQETLVSGLHKSMAQLSEEANEREQSFNELLIFLHEQKSILAAKPSIWPVMGWVTSEFGVRQNPFGTSSEFHKGIDIATGMGREVAAAADGIVVEVSQGSDDGNSVRVEHGYGRSTSYSHLTKAAVKQGTRIKRGDLIGYVGSTGRSTGPHLHYAVYINNVPVNPRKYLK</sequence>
<evidence type="ECO:0000313" key="3">
    <source>
        <dbReference type="EMBL" id="PKK87406.1"/>
    </source>
</evidence>
<feature type="transmembrane region" description="Helical" evidence="1">
    <location>
        <begin position="27"/>
        <end position="47"/>
    </location>
</feature>
<name>A0A2N1PGD8_9BACT</name>
<accession>A0A2N1PGD8</accession>
<dbReference type="Gene3D" id="2.70.70.10">
    <property type="entry name" value="Glucose Permease (Domain IIA)"/>
    <property type="match status" value="1"/>
</dbReference>
<dbReference type="PANTHER" id="PTHR21666:SF286">
    <property type="entry name" value="LIPOPROTEIN NLPD"/>
    <property type="match status" value="1"/>
</dbReference>
<dbReference type="InterPro" id="IPR016047">
    <property type="entry name" value="M23ase_b-sheet_dom"/>
</dbReference>
<dbReference type="AlphaFoldDB" id="A0A2N1PGD8"/>
<dbReference type="SUPFAM" id="SSF51261">
    <property type="entry name" value="Duplicated hybrid motif"/>
    <property type="match status" value="1"/>
</dbReference>
<dbReference type="Pfam" id="PF01551">
    <property type="entry name" value="Peptidase_M23"/>
    <property type="match status" value="1"/>
</dbReference>
<evidence type="ECO:0000256" key="1">
    <source>
        <dbReference type="SAM" id="Phobius"/>
    </source>
</evidence>
<dbReference type="PANTHER" id="PTHR21666">
    <property type="entry name" value="PEPTIDASE-RELATED"/>
    <property type="match status" value="1"/>
</dbReference>
<dbReference type="CDD" id="cd12797">
    <property type="entry name" value="M23_peptidase"/>
    <property type="match status" value="1"/>
</dbReference>
<proteinExistence type="predicted"/>
<dbReference type="FunFam" id="2.70.70.10:FF:000006">
    <property type="entry name" value="M23 family peptidase"/>
    <property type="match status" value="1"/>
</dbReference>
<keyword evidence="1" id="KW-0472">Membrane</keyword>
<reference evidence="3 4" key="1">
    <citation type="journal article" date="2017" name="ISME J.">
        <title>Potential for microbial H2 and metal transformations associated with novel bacteria and archaea in deep terrestrial subsurface sediments.</title>
        <authorList>
            <person name="Hernsdorf A.W."/>
            <person name="Amano Y."/>
            <person name="Miyakawa K."/>
            <person name="Ise K."/>
            <person name="Suzuki Y."/>
            <person name="Anantharaman K."/>
            <person name="Probst A."/>
            <person name="Burstein D."/>
            <person name="Thomas B.C."/>
            <person name="Banfield J.F."/>
        </authorList>
    </citation>
    <scope>NUCLEOTIDE SEQUENCE [LARGE SCALE GENOMIC DNA]</scope>
    <source>
        <strain evidence="3">HGW-Wallbacteria-1</strain>
    </source>
</reference>
<dbReference type="EMBL" id="PGXC01000157">
    <property type="protein sequence ID" value="PKK87406.1"/>
    <property type="molecule type" value="Genomic_DNA"/>
</dbReference>
<organism evidence="3 4">
    <name type="scientific">Candidatus Wallbacteria bacterium HGW-Wallbacteria-1</name>
    <dbReference type="NCBI Taxonomy" id="2013854"/>
    <lineage>
        <taxon>Bacteria</taxon>
        <taxon>Candidatus Walliibacteriota</taxon>
    </lineage>
</organism>
<evidence type="ECO:0000313" key="4">
    <source>
        <dbReference type="Proteomes" id="UP000233256"/>
    </source>
</evidence>
<keyword evidence="1" id="KW-0812">Transmembrane</keyword>
<feature type="domain" description="M23ase beta-sheet core" evidence="2">
    <location>
        <begin position="202"/>
        <end position="296"/>
    </location>
</feature>
<keyword evidence="1" id="KW-1133">Transmembrane helix</keyword>
<dbReference type="Proteomes" id="UP000233256">
    <property type="component" value="Unassembled WGS sequence"/>
</dbReference>
<comment type="caution">
    <text evidence="3">The sequence shown here is derived from an EMBL/GenBank/DDBJ whole genome shotgun (WGS) entry which is preliminary data.</text>
</comment>
<dbReference type="GO" id="GO:0004222">
    <property type="term" value="F:metalloendopeptidase activity"/>
    <property type="evidence" value="ECO:0007669"/>
    <property type="project" value="TreeGrafter"/>
</dbReference>
<evidence type="ECO:0000259" key="2">
    <source>
        <dbReference type="Pfam" id="PF01551"/>
    </source>
</evidence>
<gene>
    <name evidence="3" type="ORF">CVV64_22140</name>
</gene>